<keyword evidence="1" id="KW-0812">Transmembrane</keyword>
<organism evidence="2 3">
    <name type="scientific">Trichinella nelsoni</name>
    <dbReference type="NCBI Taxonomy" id="6336"/>
    <lineage>
        <taxon>Eukaryota</taxon>
        <taxon>Metazoa</taxon>
        <taxon>Ecdysozoa</taxon>
        <taxon>Nematoda</taxon>
        <taxon>Enoplea</taxon>
        <taxon>Dorylaimia</taxon>
        <taxon>Trichinellida</taxon>
        <taxon>Trichinellidae</taxon>
        <taxon>Trichinella</taxon>
    </lineage>
</organism>
<dbReference type="AlphaFoldDB" id="A0A0V0S3G2"/>
<dbReference type="Gene3D" id="1.20.1070.10">
    <property type="entry name" value="Rhodopsin 7-helix transmembrane proteins"/>
    <property type="match status" value="1"/>
</dbReference>
<dbReference type="OrthoDB" id="5918187at2759"/>
<evidence type="ECO:0000256" key="1">
    <source>
        <dbReference type="SAM" id="Phobius"/>
    </source>
</evidence>
<feature type="transmembrane region" description="Helical" evidence="1">
    <location>
        <begin position="193"/>
        <end position="214"/>
    </location>
</feature>
<dbReference type="Proteomes" id="UP000054630">
    <property type="component" value="Unassembled WGS sequence"/>
</dbReference>
<gene>
    <name evidence="2" type="ORF">T07_7662</name>
</gene>
<feature type="transmembrane region" description="Helical" evidence="1">
    <location>
        <begin position="235"/>
        <end position="259"/>
    </location>
</feature>
<evidence type="ECO:0008006" key="4">
    <source>
        <dbReference type="Google" id="ProtNLM"/>
    </source>
</evidence>
<comment type="caution">
    <text evidence="2">The sequence shown here is derived from an EMBL/GenBank/DDBJ whole genome shotgun (WGS) entry which is preliminary data.</text>
</comment>
<feature type="transmembrane region" description="Helical" evidence="1">
    <location>
        <begin position="21"/>
        <end position="43"/>
    </location>
</feature>
<accession>A0A0V0S3G2</accession>
<keyword evidence="1" id="KW-1133">Transmembrane helix</keyword>
<keyword evidence="1" id="KW-0472">Membrane</keyword>
<evidence type="ECO:0000313" key="3">
    <source>
        <dbReference type="Proteomes" id="UP000054630"/>
    </source>
</evidence>
<proteinExistence type="predicted"/>
<protein>
    <recommendedName>
        <fullName evidence="4">G-protein coupled receptors family 1 profile domain-containing protein</fullName>
    </recommendedName>
</protein>
<dbReference type="SUPFAM" id="SSF81321">
    <property type="entry name" value="Family A G protein-coupled receptor-like"/>
    <property type="match status" value="1"/>
</dbReference>
<name>A0A0V0S3G2_9BILA</name>
<sequence length="322" mass="36617">MYYTLAHNQTELPAVHVANNVAFYIFFLLIGIWALMFNLILLLIIKKVNPIKPNLMFISALAVANIFGGMGCIAENTRKFVYGFIHQPSKVTVGECFSSSPHLCLYTIAYSIFTYFQLAVGLERLLSFYRLGLHYVIFTKTRAKIICLICILLSFIIPIIIFINVGMNAGNIVTGRCRSGEIISQQTLDGNAYFLFFLNAISIMIFICTLSFFNRQKREIRTEMRILQLKAEFRIAKCVFSALMTTAICQSLPWAIVYIFPKNQYTLFAFDSLGELSSLSWPITALMLMFMHPDLSHDAMKKFRWNSCCSKSTSTSVVYIGD</sequence>
<dbReference type="EMBL" id="JYDL01000041">
    <property type="protein sequence ID" value="KRX21199.1"/>
    <property type="molecule type" value="Genomic_DNA"/>
</dbReference>
<feature type="transmembrane region" description="Helical" evidence="1">
    <location>
        <begin position="55"/>
        <end position="74"/>
    </location>
</feature>
<evidence type="ECO:0000313" key="2">
    <source>
        <dbReference type="EMBL" id="KRX21199.1"/>
    </source>
</evidence>
<feature type="transmembrane region" description="Helical" evidence="1">
    <location>
        <begin position="103"/>
        <end position="122"/>
    </location>
</feature>
<reference evidence="2 3" key="1">
    <citation type="submission" date="2015-01" db="EMBL/GenBank/DDBJ databases">
        <title>Evolution of Trichinella species and genotypes.</title>
        <authorList>
            <person name="Korhonen P.K."/>
            <person name="Edoardo P."/>
            <person name="Giuseppe L.R."/>
            <person name="Gasser R.B."/>
        </authorList>
    </citation>
    <scope>NUCLEOTIDE SEQUENCE [LARGE SCALE GENOMIC DNA]</scope>
    <source>
        <strain evidence="2">ISS37</strain>
    </source>
</reference>
<keyword evidence="3" id="KW-1185">Reference proteome</keyword>
<feature type="transmembrane region" description="Helical" evidence="1">
    <location>
        <begin position="143"/>
        <end position="163"/>
    </location>
</feature>